<gene>
    <name evidence="1" type="ORF">I5E68_06940</name>
</gene>
<sequence>MADKGIIFSAAMVRALLDGRKTQTRRLVKKPAALDALAVFKPAFLQLPGNADLLPYAPGDRLYVREAHAIDGARSWYRLGHEEALARGPRVDVRWRPSIHMPRWASRLWLEVAEVRVQRIADISEADALAEGIERVEYPEKGDWGWPQRRFAELWNSLHTTKGERWEDNPWIVAVSFNVHRGNIDEVAG</sequence>
<evidence type="ECO:0000313" key="1">
    <source>
        <dbReference type="EMBL" id="MBH0112685.1"/>
    </source>
</evidence>
<evidence type="ECO:0000313" key="2">
    <source>
        <dbReference type="Proteomes" id="UP000617634"/>
    </source>
</evidence>
<reference evidence="1" key="1">
    <citation type="submission" date="2020-11" db="EMBL/GenBank/DDBJ databases">
        <title>Novosphingobium aureum sp. nov., a marine bacterium isolated from sediment of a salt flat.</title>
        <authorList>
            <person name="Yoo Y."/>
            <person name="Kim J.-J."/>
        </authorList>
    </citation>
    <scope>NUCLEOTIDE SEQUENCE</scope>
    <source>
        <strain evidence="1">YJ-S2-02</strain>
    </source>
</reference>
<dbReference type="Proteomes" id="UP000617634">
    <property type="component" value="Unassembled WGS sequence"/>
</dbReference>
<protein>
    <recommendedName>
        <fullName evidence="3">ASCH domain-containing protein</fullName>
    </recommendedName>
</protein>
<name>A0A931HB08_9SPHN</name>
<proteinExistence type="predicted"/>
<comment type="caution">
    <text evidence="1">The sequence shown here is derived from an EMBL/GenBank/DDBJ whole genome shotgun (WGS) entry which is preliminary data.</text>
</comment>
<dbReference type="EMBL" id="JADZGI010000001">
    <property type="protein sequence ID" value="MBH0112685.1"/>
    <property type="molecule type" value="Genomic_DNA"/>
</dbReference>
<evidence type="ECO:0008006" key="3">
    <source>
        <dbReference type="Google" id="ProtNLM"/>
    </source>
</evidence>
<organism evidence="1 2">
    <name type="scientific">Novosphingobium aureum</name>
    <dbReference type="NCBI Taxonomy" id="2792964"/>
    <lineage>
        <taxon>Bacteria</taxon>
        <taxon>Pseudomonadati</taxon>
        <taxon>Pseudomonadota</taxon>
        <taxon>Alphaproteobacteria</taxon>
        <taxon>Sphingomonadales</taxon>
        <taxon>Sphingomonadaceae</taxon>
        <taxon>Novosphingobium</taxon>
    </lineage>
</organism>
<keyword evidence="2" id="KW-1185">Reference proteome</keyword>
<dbReference type="RefSeq" id="WP_197162378.1">
    <property type="nucleotide sequence ID" value="NZ_JADZGI010000001.1"/>
</dbReference>
<accession>A0A931HB08</accession>
<dbReference type="AlphaFoldDB" id="A0A931HB08"/>